<sequence>MPAPASHAPLILAVDDEATNLHLLRQILQADYRLVFAKDGVRALELAQQQRPDLILLDVMMPGVTGYAVCRQLKALPALKDVPVIFVTALADADDELEGFDAGAVDYITKPVSAPILKARVRTHLSLVQVQQLKDTRLQIVQRLGLAAEYKDNETGMHVIRMSHYSRLLALAAGMTPQQADDILHAAPMHDVGKIGIPDAILQKPGPLNPDELKVMRDHVRIGGQIIGDHADGLLATAARIALTHHEKWDGSGYPAGLQGEAIPLEGRIAAIADVFDALTTVRPYKAAWSEADAVAYLVDQRGRHFDPALVDLFIGCLDDVRNVMRQWPEPEQADSGAV</sequence>
<dbReference type="InterPro" id="IPR011006">
    <property type="entry name" value="CheY-like_superfamily"/>
</dbReference>
<name>A0A7Y9IU39_9BURK</name>
<feature type="modified residue" description="4-aspartylphosphate" evidence="1">
    <location>
        <position position="58"/>
    </location>
</feature>
<dbReference type="SUPFAM" id="SSF109604">
    <property type="entry name" value="HD-domain/PDEase-like"/>
    <property type="match status" value="1"/>
</dbReference>
<protein>
    <submittedName>
        <fullName evidence="4">Putative two-component system response regulator</fullName>
    </submittedName>
</protein>
<comment type="caution">
    <text evidence="4">The sequence shown here is derived from an EMBL/GenBank/DDBJ whole genome shotgun (WGS) entry which is preliminary data.</text>
</comment>
<dbReference type="Pfam" id="PF13487">
    <property type="entry name" value="HD_5"/>
    <property type="match status" value="1"/>
</dbReference>
<dbReference type="Proteomes" id="UP000542125">
    <property type="component" value="Unassembled WGS sequence"/>
</dbReference>
<evidence type="ECO:0000259" key="3">
    <source>
        <dbReference type="PROSITE" id="PS51832"/>
    </source>
</evidence>
<dbReference type="EMBL" id="JACBYR010000001">
    <property type="protein sequence ID" value="NYE83120.1"/>
    <property type="molecule type" value="Genomic_DNA"/>
</dbReference>
<dbReference type="SUPFAM" id="SSF52172">
    <property type="entry name" value="CheY-like"/>
    <property type="match status" value="1"/>
</dbReference>
<evidence type="ECO:0000256" key="1">
    <source>
        <dbReference type="PROSITE-ProRule" id="PRU00169"/>
    </source>
</evidence>
<dbReference type="PROSITE" id="PS51832">
    <property type="entry name" value="HD_GYP"/>
    <property type="match status" value="1"/>
</dbReference>
<dbReference type="PANTHER" id="PTHR45228:SF5">
    <property type="entry name" value="CYCLIC DI-GMP PHOSPHODIESTERASE VC_1348-RELATED"/>
    <property type="match status" value="1"/>
</dbReference>
<dbReference type="Pfam" id="PF00072">
    <property type="entry name" value="Response_reg"/>
    <property type="match status" value="1"/>
</dbReference>
<dbReference type="InterPro" id="IPR001789">
    <property type="entry name" value="Sig_transdc_resp-reg_receiver"/>
</dbReference>
<organism evidence="4 5">
    <name type="scientific">Pigmentiphaga litoralis</name>
    <dbReference type="NCBI Taxonomy" id="516702"/>
    <lineage>
        <taxon>Bacteria</taxon>
        <taxon>Pseudomonadati</taxon>
        <taxon>Pseudomonadota</taxon>
        <taxon>Betaproteobacteria</taxon>
        <taxon>Burkholderiales</taxon>
        <taxon>Alcaligenaceae</taxon>
        <taxon>Pigmentiphaga</taxon>
    </lineage>
</organism>
<dbReference type="GO" id="GO:0000160">
    <property type="term" value="P:phosphorelay signal transduction system"/>
    <property type="evidence" value="ECO:0007669"/>
    <property type="project" value="InterPro"/>
</dbReference>
<dbReference type="CDD" id="cd19920">
    <property type="entry name" value="REC_PA4781-like"/>
    <property type="match status" value="1"/>
</dbReference>
<dbReference type="RefSeq" id="WP_179586527.1">
    <property type="nucleotide sequence ID" value="NZ_JACBYR010000001.1"/>
</dbReference>
<feature type="domain" description="HD-GYP" evidence="3">
    <location>
        <begin position="133"/>
        <end position="330"/>
    </location>
</feature>
<dbReference type="SMART" id="SM00448">
    <property type="entry name" value="REC"/>
    <property type="match status" value="1"/>
</dbReference>
<dbReference type="InterPro" id="IPR003607">
    <property type="entry name" value="HD/PDEase_dom"/>
</dbReference>
<evidence type="ECO:0000313" key="4">
    <source>
        <dbReference type="EMBL" id="NYE83120.1"/>
    </source>
</evidence>
<keyword evidence="5" id="KW-1185">Reference proteome</keyword>
<reference evidence="4 5" key="1">
    <citation type="submission" date="2020-07" db="EMBL/GenBank/DDBJ databases">
        <title>Genomic Encyclopedia of Type Strains, Phase IV (KMG-V): Genome sequencing to study the core and pangenomes of soil and plant-associated prokaryotes.</title>
        <authorList>
            <person name="Whitman W."/>
        </authorList>
    </citation>
    <scope>NUCLEOTIDE SEQUENCE [LARGE SCALE GENOMIC DNA]</scope>
    <source>
        <strain evidence="4 5">SAS40</strain>
    </source>
</reference>
<dbReference type="PANTHER" id="PTHR45228">
    <property type="entry name" value="CYCLIC DI-GMP PHOSPHODIESTERASE TM_0186-RELATED"/>
    <property type="match status" value="1"/>
</dbReference>
<keyword evidence="1" id="KW-0597">Phosphoprotein</keyword>
<evidence type="ECO:0000313" key="5">
    <source>
        <dbReference type="Proteomes" id="UP000542125"/>
    </source>
</evidence>
<feature type="domain" description="Response regulatory" evidence="2">
    <location>
        <begin position="10"/>
        <end position="125"/>
    </location>
</feature>
<gene>
    <name evidence="4" type="ORF">FHW18_002391</name>
</gene>
<accession>A0A7Y9IU39</accession>
<dbReference type="PROSITE" id="PS50110">
    <property type="entry name" value="RESPONSE_REGULATORY"/>
    <property type="match status" value="1"/>
</dbReference>
<dbReference type="Gene3D" id="1.10.3210.10">
    <property type="entry name" value="Hypothetical protein af1432"/>
    <property type="match status" value="1"/>
</dbReference>
<evidence type="ECO:0000259" key="2">
    <source>
        <dbReference type="PROSITE" id="PS50110"/>
    </source>
</evidence>
<dbReference type="CDD" id="cd00077">
    <property type="entry name" value="HDc"/>
    <property type="match status" value="1"/>
</dbReference>
<proteinExistence type="predicted"/>
<dbReference type="InterPro" id="IPR052020">
    <property type="entry name" value="Cyclic_di-GMP/3'3'-cGAMP_PDE"/>
</dbReference>
<dbReference type="Gene3D" id="3.40.50.2300">
    <property type="match status" value="1"/>
</dbReference>
<dbReference type="SMART" id="SM00471">
    <property type="entry name" value="HDc"/>
    <property type="match status" value="1"/>
</dbReference>
<dbReference type="InterPro" id="IPR037522">
    <property type="entry name" value="HD_GYP_dom"/>
</dbReference>
<dbReference type="GO" id="GO:0008081">
    <property type="term" value="F:phosphoric diester hydrolase activity"/>
    <property type="evidence" value="ECO:0007669"/>
    <property type="project" value="UniProtKB-ARBA"/>
</dbReference>
<dbReference type="AlphaFoldDB" id="A0A7Y9IU39"/>